<name>A0ABT4CTP6_9CLOT</name>
<keyword evidence="1" id="KW-0175">Coiled coil</keyword>
<dbReference type="Proteomes" id="UP001079657">
    <property type="component" value="Unassembled WGS sequence"/>
</dbReference>
<evidence type="ECO:0008006" key="4">
    <source>
        <dbReference type="Google" id="ProtNLM"/>
    </source>
</evidence>
<dbReference type="InterPro" id="IPR013324">
    <property type="entry name" value="RNA_pol_sigma_r3/r4-like"/>
</dbReference>
<dbReference type="SUPFAM" id="SSF88659">
    <property type="entry name" value="Sigma3 and sigma4 domains of RNA polymerase sigma factors"/>
    <property type="match status" value="1"/>
</dbReference>
<evidence type="ECO:0000256" key="1">
    <source>
        <dbReference type="SAM" id="Coils"/>
    </source>
</evidence>
<accession>A0ABT4CTP6</accession>
<evidence type="ECO:0000313" key="2">
    <source>
        <dbReference type="EMBL" id="MCY6372440.1"/>
    </source>
</evidence>
<sequence length="169" mass="20214">MIDKEIFRKTEKKLYNYFRKDKKIGSLNHKIEILNKQIDDIEKRLKNINITIPEESRSITYEERVQTSSDGISYAERTAIRITDNLLKEQFRKFEEITQLEEELRDIEADNIIIEDNINDLSEEDKHFLKLKYSEGKKDWQVGKELGMSQSTATRSRQRLIENVVEWEE</sequence>
<feature type="coiled-coil region" evidence="1">
    <location>
        <begin position="24"/>
        <end position="51"/>
    </location>
</feature>
<protein>
    <recommendedName>
        <fullName evidence="4">Sigma-70 family RNA polymerase sigma factor</fullName>
    </recommendedName>
</protein>
<gene>
    <name evidence="2" type="ORF">OXH55_17570</name>
</gene>
<dbReference type="RefSeq" id="WP_268051431.1">
    <property type="nucleotide sequence ID" value="NZ_JAPQES010000007.1"/>
</dbReference>
<proteinExistence type="predicted"/>
<organism evidence="2 3">
    <name type="scientific">Clostridium ganghwense</name>
    <dbReference type="NCBI Taxonomy" id="312089"/>
    <lineage>
        <taxon>Bacteria</taxon>
        <taxon>Bacillati</taxon>
        <taxon>Bacillota</taxon>
        <taxon>Clostridia</taxon>
        <taxon>Eubacteriales</taxon>
        <taxon>Clostridiaceae</taxon>
        <taxon>Clostridium</taxon>
    </lineage>
</organism>
<evidence type="ECO:0000313" key="3">
    <source>
        <dbReference type="Proteomes" id="UP001079657"/>
    </source>
</evidence>
<comment type="caution">
    <text evidence="2">The sequence shown here is derived from an EMBL/GenBank/DDBJ whole genome shotgun (WGS) entry which is preliminary data.</text>
</comment>
<dbReference type="EMBL" id="JAPQES010000007">
    <property type="protein sequence ID" value="MCY6372440.1"/>
    <property type="molecule type" value="Genomic_DNA"/>
</dbReference>
<reference evidence="2" key="1">
    <citation type="submission" date="2022-12" db="EMBL/GenBank/DDBJ databases">
        <authorList>
            <person name="Wang J."/>
        </authorList>
    </citation>
    <scope>NUCLEOTIDE SEQUENCE</scope>
    <source>
        <strain evidence="2">HY-42-06</strain>
    </source>
</reference>
<keyword evidence="3" id="KW-1185">Reference proteome</keyword>
<feature type="coiled-coil region" evidence="1">
    <location>
        <begin position="97"/>
        <end position="124"/>
    </location>
</feature>